<dbReference type="RefSeq" id="WP_138153254.1">
    <property type="nucleotide sequence ID" value="NZ_CBDDKQ010000003.1"/>
</dbReference>
<protein>
    <recommendedName>
        <fullName evidence="3">Flagellar rod assembly protein FlgJ</fullName>
    </recommendedName>
</protein>
<organism evidence="1 2">
    <name type="scientific">Arcobacter arenosus</name>
    <dbReference type="NCBI Taxonomy" id="2576037"/>
    <lineage>
        <taxon>Bacteria</taxon>
        <taxon>Pseudomonadati</taxon>
        <taxon>Campylobacterota</taxon>
        <taxon>Epsilonproteobacteria</taxon>
        <taxon>Campylobacterales</taxon>
        <taxon>Arcobacteraceae</taxon>
        <taxon>Arcobacter</taxon>
    </lineage>
</organism>
<comment type="caution">
    <text evidence="1">The sequence shown here is derived from an EMBL/GenBank/DDBJ whole genome shotgun (WGS) entry which is preliminary data.</text>
</comment>
<dbReference type="Proteomes" id="UP000308901">
    <property type="component" value="Unassembled WGS sequence"/>
</dbReference>
<name>A0A5R8XZV5_9BACT</name>
<accession>A0A5R8XZV5</accession>
<evidence type="ECO:0000313" key="2">
    <source>
        <dbReference type="Proteomes" id="UP000308901"/>
    </source>
</evidence>
<proteinExistence type="predicted"/>
<dbReference type="AlphaFoldDB" id="A0A5R8XZV5"/>
<keyword evidence="2" id="KW-1185">Reference proteome</keyword>
<evidence type="ECO:0008006" key="3">
    <source>
        <dbReference type="Google" id="ProtNLM"/>
    </source>
</evidence>
<dbReference type="EMBL" id="VANU01000005">
    <property type="protein sequence ID" value="TLP37000.1"/>
    <property type="molecule type" value="Genomic_DNA"/>
</dbReference>
<reference evidence="1 2" key="1">
    <citation type="submission" date="2019-05" db="EMBL/GenBank/DDBJ databases">
        <title>Arcobacter sp. nov., isolated from sea sediment.</title>
        <authorList>
            <person name="Kim W."/>
        </authorList>
    </citation>
    <scope>NUCLEOTIDE SEQUENCE [LARGE SCALE GENOMIC DNA]</scope>
    <source>
        <strain evidence="1 2">CAU 1517</strain>
    </source>
</reference>
<evidence type="ECO:0000313" key="1">
    <source>
        <dbReference type="EMBL" id="TLP37000.1"/>
    </source>
</evidence>
<dbReference type="OrthoDB" id="5324665at2"/>
<gene>
    <name evidence="1" type="ORF">FDK22_12200</name>
</gene>
<sequence length="99" mass="11010">MEINSNLVDINTIKANPTDKYKNIDSSKLEDENLRKVTDDFEAFFMQQLLDISLKSTPIAGEGSGSDIIKGLYTEAVARQSTGTVGLSDMLYNFLSERK</sequence>